<evidence type="ECO:0000256" key="3">
    <source>
        <dbReference type="SAM" id="SignalP"/>
    </source>
</evidence>
<reference evidence="5" key="2">
    <citation type="submission" date="2020-05" db="UniProtKB">
        <authorList>
            <consortium name="EnsemblMetazoa"/>
        </authorList>
    </citation>
    <scope>IDENTIFICATION</scope>
    <source>
        <strain evidence="5">IAEA</strain>
    </source>
</reference>
<evidence type="ECO:0000256" key="1">
    <source>
        <dbReference type="SAM" id="Coils"/>
    </source>
</evidence>
<dbReference type="STRING" id="7398.A0A1A9ZB22"/>
<dbReference type="GO" id="GO:0005576">
    <property type="term" value="C:extracellular region"/>
    <property type="evidence" value="ECO:0007669"/>
    <property type="project" value="InterPro"/>
</dbReference>
<feature type="signal peptide" evidence="3">
    <location>
        <begin position="1"/>
        <end position="21"/>
    </location>
</feature>
<evidence type="ECO:0000256" key="2">
    <source>
        <dbReference type="SAM" id="MobiDB-lite"/>
    </source>
</evidence>
<organism evidence="5 6">
    <name type="scientific">Glossina pallidipes</name>
    <name type="common">Tsetse fly</name>
    <dbReference type="NCBI Taxonomy" id="7398"/>
    <lineage>
        <taxon>Eukaryota</taxon>
        <taxon>Metazoa</taxon>
        <taxon>Ecdysozoa</taxon>
        <taxon>Arthropoda</taxon>
        <taxon>Hexapoda</taxon>
        <taxon>Insecta</taxon>
        <taxon>Pterygota</taxon>
        <taxon>Neoptera</taxon>
        <taxon>Endopterygota</taxon>
        <taxon>Diptera</taxon>
        <taxon>Brachycera</taxon>
        <taxon>Muscomorpha</taxon>
        <taxon>Hippoboscoidea</taxon>
        <taxon>Glossinidae</taxon>
        <taxon>Glossina</taxon>
    </lineage>
</organism>
<feature type="region of interest" description="Disordered" evidence="2">
    <location>
        <begin position="204"/>
        <end position="264"/>
    </location>
</feature>
<dbReference type="EnsemblMetazoa" id="GPAI009178-RA">
    <property type="protein sequence ID" value="GPAI009178-PA"/>
    <property type="gene ID" value="GPAI009178"/>
</dbReference>
<feature type="coiled-coil region" evidence="1">
    <location>
        <begin position="421"/>
        <end position="463"/>
    </location>
</feature>
<feature type="region of interest" description="Disordered" evidence="2">
    <location>
        <begin position="160"/>
        <end position="192"/>
    </location>
</feature>
<feature type="domain" description="Chitin-binding type-2" evidence="4">
    <location>
        <begin position="275"/>
        <end position="335"/>
    </location>
</feature>
<dbReference type="AlphaFoldDB" id="A0A1A9ZB22"/>
<keyword evidence="6" id="KW-1185">Reference proteome</keyword>
<protein>
    <recommendedName>
        <fullName evidence="4">Chitin-binding type-2 domain-containing protein</fullName>
    </recommendedName>
</protein>
<dbReference type="VEuPathDB" id="VectorBase:GPAI009178"/>
<sequence length="465" mass="50363">MLTMKWNNLIFVLVLAGFASGMTLPETDSAALEMAAEVVAAENDDYTVLEKLSETVVHPENFNEDLVLQDALDDVDVVASLTETENHEYAPDASEVNSANDEVSQDSDVGEVNSGNDEAAEASVVEENSANEGESEVNVPANEEVSLDNDVVEVNSGNDEAAEASVVEENSANEGESEANVPANEEVSQDSDVVEVNSDNDEAAEATAVDENSGNDEAAEATVVEGSSDNEEASTNDGNDEHAHETENNDKEQGEEPEENVVETTTVSVVTTTELPTCSTPGLQAHETDCRLYYSCSALDSADGTLRLQTLSCGEDEAFNAAWGRCARDISSCPNEFACLAPGAFEDPLSNVSYYLCYSRLTLDGYLLYHVKCGSGEVFLPEIGKCFIDLSDFANAYLNYDWLQVHDVDVVKLEYEQYKTEAKLQMKLEKEKAKMEKKLQKELEKLAKKKAKEEAKAAKAALLGL</sequence>
<dbReference type="Gene3D" id="2.170.140.10">
    <property type="entry name" value="Chitin binding domain"/>
    <property type="match status" value="1"/>
</dbReference>
<evidence type="ECO:0000259" key="4">
    <source>
        <dbReference type="PROSITE" id="PS50940"/>
    </source>
</evidence>
<dbReference type="SMART" id="SM00494">
    <property type="entry name" value="ChtBD2"/>
    <property type="match status" value="1"/>
</dbReference>
<accession>A0A1A9ZB22</accession>
<feature type="chain" id="PRO_5008402707" description="Chitin-binding type-2 domain-containing protein" evidence="3">
    <location>
        <begin position="22"/>
        <end position="465"/>
    </location>
</feature>
<dbReference type="Proteomes" id="UP000092445">
    <property type="component" value="Unassembled WGS sequence"/>
</dbReference>
<dbReference type="InterPro" id="IPR036508">
    <property type="entry name" value="Chitin-bd_dom_sf"/>
</dbReference>
<keyword evidence="1" id="KW-0175">Coiled coil</keyword>
<reference evidence="6" key="1">
    <citation type="submission" date="2014-03" db="EMBL/GenBank/DDBJ databases">
        <authorList>
            <person name="Aksoy S."/>
            <person name="Warren W."/>
            <person name="Wilson R.K."/>
        </authorList>
    </citation>
    <scope>NUCLEOTIDE SEQUENCE [LARGE SCALE GENOMIC DNA]</scope>
    <source>
        <strain evidence="6">IAEA</strain>
    </source>
</reference>
<evidence type="ECO:0000313" key="6">
    <source>
        <dbReference type="Proteomes" id="UP000092445"/>
    </source>
</evidence>
<feature type="compositionally biased region" description="Low complexity" evidence="2">
    <location>
        <begin position="163"/>
        <end position="186"/>
    </location>
</feature>
<dbReference type="SUPFAM" id="SSF57625">
    <property type="entry name" value="Invertebrate chitin-binding proteins"/>
    <property type="match status" value="1"/>
</dbReference>
<evidence type="ECO:0000313" key="5">
    <source>
        <dbReference type="EnsemblMetazoa" id="GPAI009178-PA"/>
    </source>
</evidence>
<feature type="compositionally biased region" description="Low complexity" evidence="2">
    <location>
        <begin position="121"/>
        <end position="132"/>
    </location>
</feature>
<dbReference type="GO" id="GO:0008061">
    <property type="term" value="F:chitin binding"/>
    <property type="evidence" value="ECO:0007669"/>
    <property type="project" value="InterPro"/>
</dbReference>
<dbReference type="InterPro" id="IPR002557">
    <property type="entry name" value="Chitin-bd_dom"/>
</dbReference>
<keyword evidence="3" id="KW-0732">Signal</keyword>
<feature type="region of interest" description="Disordered" evidence="2">
    <location>
        <begin position="87"/>
        <end position="148"/>
    </location>
</feature>
<dbReference type="PROSITE" id="PS50940">
    <property type="entry name" value="CHIT_BIND_II"/>
    <property type="match status" value="1"/>
</dbReference>
<feature type="compositionally biased region" description="Basic and acidic residues" evidence="2">
    <location>
        <begin position="239"/>
        <end position="254"/>
    </location>
</feature>
<proteinExistence type="predicted"/>
<name>A0A1A9ZB22_GLOPL</name>